<dbReference type="Proteomes" id="UP000503462">
    <property type="component" value="Chromosome 3"/>
</dbReference>
<feature type="compositionally biased region" description="Basic and acidic residues" evidence="1">
    <location>
        <begin position="27"/>
        <end position="37"/>
    </location>
</feature>
<name>A0A6H0XWU9_9PEZI</name>
<dbReference type="PANTHER" id="PTHR34776:SF1">
    <property type="entry name" value="F17F16.3 PROTEIN"/>
    <property type="match status" value="1"/>
</dbReference>
<sequence length="479" mass="51760">MPSTRSSTRGDTNSSPVSVKSTTGNKRKADGTPDGKATKRGKAGKGQLTLEETIEDKPADAAQEHSNGTGETMNALIPSMSLQAAAEHKPTNGHSEQGIETKDAQSSQQKSDEIQEENATQNGKPAGAPNVTGQEKADTDVTMTDAQADAGAPNALDKVKAQEGEAGATTKEDTTKEEAEPDQTAAGDAIEEDKQRAEAMPSNILEKGIVYFFTRGRVGTDDPNSVQDLARSYFVLRPLPAGAKLTEGSIQDAKASRLLALPKKVWPKSGRDRFMVFVEKAKTDMASLKEEFFQGSEYSTKTTGTRQTPPVTPVGEGVYAITTTGGGQGTSHLAYMLTIPNTISEVQKDLGLAEKGSFVLSLKNPEVSGPANAQLPEKPDWPKEYIEEFSGRGWMPVHPKHLDYANAQMLLIGEDFESSNNLEAKPQDEKDEKKETPEEELKKLEEEDEHRVEALKGDDSIFADLGLSSKDYPKVMTTW</sequence>
<reference evidence="2 3" key="1">
    <citation type="journal article" date="2016" name="Sci. Rep.">
        <title>Peltaster fructicola genome reveals evolution from an invasive phytopathogen to an ectophytic parasite.</title>
        <authorList>
            <person name="Xu C."/>
            <person name="Chen H."/>
            <person name="Gleason M.L."/>
            <person name="Xu J.R."/>
            <person name="Liu H."/>
            <person name="Zhang R."/>
            <person name="Sun G."/>
        </authorList>
    </citation>
    <scope>NUCLEOTIDE SEQUENCE [LARGE SCALE GENOMIC DNA]</scope>
    <source>
        <strain evidence="2 3">LNHT1506</strain>
    </source>
</reference>
<evidence type="ECO:0008006" key="4">
    <source>
        <dbReference type="Google" id="ProtNLM"/>
    </source>
</evidence>
<dbReference type="OrthoDB" id="1028014at2759"/>
<feature type="compositionally biased region" description="Polar residues" evidence="1">
    <location>
        <begin position="1"/>
        <end position="24"/>
    </location>
</feature>
<feature type="region of interest" description="Disordered" evidence="1">
    <location>
        <begin position="1"/>
        <end position="197"/>
    </location>
</feature>
<dbReference type="EMBL" id="CP051141">
    <property type="protein sequence ID" value="QIW98909.1"/>
    <property type="molecule type" value="Genomic_DNA"/>
</dbReference>
<feature type="compositionally biased region" description="Basic and acidic residues" evidence="1">
    <location>
        <begin position="425"/>
        <end position="455"/>
    </location>
</feature>
<evidence type="ECO:0000313" key="3">
    <source>
        <dbReference type="Proteomes" id="UP000503462"/>
    </source>
</evidence>
<organism evidence="2 3">
    <name type="scientific">Peltaster fructicola</name>
    <dbReference type="NCBI Taxonomy" id="286661"/>
    <lineage>
        <taxon>Eukaryota</taxon>
        <taxon>Fungi</taxon>
        <taxon>Dikarya</taxon>
        <taxon>Ascomycota</taxon>
        <taxon>Pezizomycotina</taxon>
        <taxon>Dothideomycetes</taxon>
        <taxon>Dothideomycetes incertae sedis</taxon>
        <taxon>Peltaster</taxon>
    </lineage>
</organism>
<evidence type="ECO:0000256" key="1">
    <source>
        <dbReference type="SAM" id="MobiDB-lite"/>
    </source>
</evidence>
<protein>
    <recommendedName>
        <fullName evidence="4">BTB domain transcription factor</fullName>
    </recommendedName>
</protein>
<proteinExistence type="predicted"/>
<dbReference type="AlphaFoldDB" id="A0A6H0XWU9"/>
<feature type="region of interest" description="Disordered" evidence="1">
    <location>
        <begin position="417"/>
        <end position="455"/>
    </location>
</feature>
<evidence type="ECO:0000313" key="2">
    <source>
        <dbReference type="EMBL" id="QIW98909.1"/>
    </source>
</evidence>
<accession>A0A6H0XWU9</accession>
<gene>
    <name evidence="2" type="ORF">AMS68_004427</name>
</gene>
<keyword evidence="3" id="KW-1185">Reference proteome</keyword>
<dbReference type="PANTHER" id="PTHR34776">
    <property type="entry name" value="F17F16.3 PROTEIN"/>
    <property type="match status" value="1"/>
</dbReference>